<gene>
    <name evidence="3" type="ORF">MTR67_039203</name>
</gene>
<dbReference type="AlphaFoldDB" id="A0AAF0UGJ0"/>
<dbReference type="PANTHER" id="PTHR37984:SF5">
    <property type="entry name" value="PROTEIN NYNRIN-LIKE"/>
    <property type="match status" value="1"/>
</dbReference>
<dbReference type="SUPFAM" id="SSF56672">
    <property type="entry name" value="DNA/RNA polymerases"/>
    <property type="match status" value="1"/>
</dbReference>
<keyword evidence="4" id="KW-1185">Reference proteome</keyword>
<protein>
    <recommendedName>
        <fullName evidence="2">Reverse transcriptase domain-containing protein</fullName>
    </recommendedName>
</protein>
<name>A0AAF0UGJ0_SOLVR</name>
<reference evidence="3" key="1">
    <citation type="submission" date="2023-08" db="EMBL/GenBank/DDBJ databases">
        <title>A de novo genome assembly of Solanum verrucosum Schlechtendal, a Mexican diploid species geographically isolated from the other diploid A-genome species in potato relatives.</title>
        <authorList>
            <person name="Hosaka K."/>
        </authorList>
    </citation>
    <scope>NUCLEOTIDE SEQUENCE</scope>
    <source>
        <tissue evidence="3">Young leaves</tissue>
    </source>
</reference>
<feature type="region of interest" description="Disordered" evidence="1">
    <location>
        <begin position="24"/>
        <end position="51"/>
    </location>
</feature>
<dbReference type="InterPro" id="IPR043502">
    <property type="entry name" value="DNA/RNA_pol_sf"/>
</dbReference>
<dbReference type="Pfam" id="PF00078">
    <property type="entry name" value="RVT_1"/>
    <property type="match status" value="1"/>
</dbReference>
<dbReference type="InterPro" id="IPR050951">
    <property type="entry name" value="Retrovirus_Pol_polyprotein"/>
</dbReference>
<accession>A0AAF0UGJ0</accession>
<evidence type="ECO:0000313" key="3">
    <source>
        <dbReference type="EMBL" id="WMV45818.1"/>
    </source>
</evidence>
<sequence>MDEFVKQMLPALTNHFLPVVMGREEGSTPIDNPSTVTPLVPPSATTNEDEVDPQLVSRDNHDILVYSESRSDHKQHLRIVLQSLRDQWLYTKFSKCEFWLESVAFLGHGVFKYYIMVDQEKIDGIRCWAMPTLVIEVRSFVGLAGYYKRFCGGLLHYRNTFDPIDLP</sequence>
<evidence type="ECO:0000313" key="4">
    <source>
        <dbReference type="Proteomes" id="UP001234989"/>
    </source>
</evidence>
<feature type="domain" description="Reverse transcriptase" evidence="2">
    <location>
        <begin position="62"/>
        <end position="109"/>
    </location>
</feature>
<dbReference type="EMBL" id="CP133620">
    <property type="protein sequence ID" value="WMV45818.1"/>
    <property type="molecule type" value="Genomic_DNA"/>
</dbReference>
<proteinExistence type="predicted"/>
<evidence type="ECO:0000259" key="2">
    <source>
        <dbReference type="Pfam" id="PF00078"/>
    </source>
</evidence>
<dbReference type="InterPro" id="IPR000477">
    <property type="entry name" value="RT_dom"/>
</dbReference>
<dbReference type="Gene3D" id="3.30.70.270">
    <property type="match status" value="2"/>
</dbReference>
<dbReference type="PANTHER" id="PTHR37984">
    <property type="entry name" value="PROTEIN CBG26694"/>
    <property type="match status" value="1"/>
</dbReference>
<evidence type="ECO:0000256" key="1">
    <source>
        <dbReference type="SAM" id="MobiDB-lite"/>
    </source>
</evidence>
<dbReference type="Proteomes" id="UP001234989">
    <property type="component" value="Chromosome 9"/>
</dbReference>
<dbReference type="InterPro" id="IPR043128">
    <property type="entry name" value="Rev_trsase/Diguanyl_cyclase"/>
</dbReference>
<organism evidence="3 4">
    <name type="scientific">Solanum verrucosum</name>
    <dbReference type="NCBI Taxonomy" id="315347"/>
    <lineage>
        <taxon>Eukaryota</taxon>
        <taxon>Viridiplantae</taxon>
        <taxon>Streptophyta</taxon>
        <taxon>Embryophyta</taxon>
        <taxon>Tracheophyta</taxon>
        <taxon>Spermatophyta</taxon>
        <taxon>Magnoliopsida</taxon>
        <taxon>eudicotyledons</taxon>
        <taxon>Gunneridae</taxon>
        <taxon>Pentapetalae</taxon>
        <taxon>asterids</taxon>
        <taxon>lamiids</taxon>
        <taxon>Solanales</taxon>
        <taxon>Solanaceae</taxon>
        <taxon>Solanoideae</taxon>
        <taxon>Solaneae</taxon>
        <taxon>Solanum</taxon>
    </lineage>
</organism>